<dbReference type="AlphaFoldDB" id="A0A0A7G291"/>
<dbReference type="eggNOG" id="COG1346">
    <property type="taxonomic scope" value="Bacteria"/>
</dbReference>
<feature type="transmembrane region" description="Helical" evidence="5">
    <location>
        <begin position="61"/>
        <end position="81"/>
    </location>
</feature>
<dbReference type="PANTHER" id="PTHR30249:SF0">
    <property type="entry name" value="PLASTIDAL GLYCOLATE_GLYCERATE TRANSLOCATOR 1, CHLOROPLASTIC"/>
    <property type="match status" value="1"/>
</dbReference>
<feature type="transmembrane region" description="Helical" evidence="5">
    <location>
        <begin position="6"/>
        <end position="25"/>
    </location>
</feature>
<feature type="transmembrane region" description="Helical" evidence="5">
    <location>
        <begin position="146"/>
        <end position="166"/>
    </location>
</feature>
<feature type="transmembrane region" description="Helical" evidence="5">
    <location>
        <begin position="37"/>
        <end position="55"/>
    </location>
</feature>
<dbReference type="HOGENOM" id="CLU_082099_1_0_9"/>
<organism evidence="6 7">
    <name type="scientific">Clostridium baratii str. Sullivan</name>
    <dbReference type="NCBI Taxonomy" id="1415775"/>
    <lineage>
        <taxon>Bacteria</taxon>
        <taxon>Bacillati</taxon>
        <taxon>Bacillota</taxon>
        <taxon>Clostridia</taxon>
        <taxon>Eubacteriales</taxon>
        <taxon>Clostridiaceae</taxon>
        <taxon>Clostridium</taxon>
    </lineage>
</organism>
<dbReference type="RefSeq" id="WP_039314348.1">
    <property type="nucleotide sequence ID" value="NZ_CP006905.1"/>
</dbReference>
<name>A0A0A7G291_9CLOT</name>
<reference evidence="6 7" key="1">
    <citation type="journal article" date="2015" name="Infect. Genet. Evol.">
        <title>Genomic sequences of six botulinum neurotoxin-producing strains representing three clostridial species illustrate the mobility and diversity of botulinum neurotoxin genes.</title>
        <authorList>
            <person name="Smith T.J."/>
            <person name="Hill K.K."/>
            <person name="Xie G."/>
            <person name="Foley B.T."/>
            <person name="Williamson C.H."/>
            <person name="Foster J.T."/>
            <person name="Johnson S.L."/>
            <person name="Chertkov O."/>
            <person name="Teshima H."/>
            <person name="Gibbons H.S."/>
            <person name="Johnsky L.A."/>
            <person name="Karavis M.A."/>
            <person name="Smith L.A."/>
        </authorList>
    </citation>
    <scope>NUCLEOTIDE SEQUENCE [LARGE SCALE GENOMIC DNA]</scope>
    <source>
        <strain evidence="6">Sullivan</strain>
    </source>
</reference>
<evidence type="ECO:0000256" key="3">
    <source>
        <dbReference type="ARBA" id="ARBA00022989"/>
    </source>
</evidence>
<dbReference type="OrthoDB" id="9811701at2"/>
<evidence type="ECO:0000313" key="7">
    <source>
        <dbReference type="Proteomes" id="UP000030635"/>
    </source>
</evidence>
<proteinExistence type="predicted"/>
<evidence type="ECO:0000313" key="6">
    <source>
        <dbReference type="EMBL" id="AIY85136.1"/>
    </source>
</evidence>
<evidence type="ECO:0000256" key="5">
    <source>
        <dbReference type="SAM" id="Phobius"/>
    </source>
</evidence>
<dbReference type="EMBL" id="CP006905">
    <property type="protein sequence ID" value="AIY85136.1"/>
    <property type="molecule type" value="Genomic_DNA"/>
</dbReference>
<dbReference type="KEGG" id="cbv:U729_2006"/>
<keyword evidence="2 5" id="KW-0812">Transmembrane</keyword>
<keyword evidence="7" id="KW-1185">Reference proteome</keyword>
<protein>
    <submittedName>
        <fullName evidence="6">LrgB-like family protein</fullName>
    </submittedName>
</protein>
<keyword evidence="4 5" id="KW-0472">Membrane</keyword>
<comment type="subcellular location">
    <subcellularLocation>
        <location evidence="1">Membrane</location>
        <topology evidence="1">Multi-pass membrane protein</topology>
    </subcellularLocation>
</comment>
<gene>
    <name evidence="6" type="ORF">U729_2006</name>
</gene>
<feature type="transmembrane region" description="Helical" evidence="5">
    <location>
        <begin position="209"/>
        <end position="236"/>
    </location>
</feature>
<evidence type="ECO:0000256" key="1">
    <source>
        <dbReference type="ARBA" id="ARBA00004141"/>
    </source>
</evidence>
<feature type="transmembrane region" description="Helical" evidence="5">
    <location>
        <begin position="93"/>
        <end position="116"/>
    </location>
</feature>
<keyword evidence="3 5" id="KW-1133">Transmembrane helix</keyword>
<sequence length="238" mass="25363">MSLITNNILFSIVLSLVAFEIGLLISKKTNIPIFNPLLVAIIIVIAFLAAFHIDFNVYNKGAQFINVFLGPATVVLAVPLYKQIELLKKNAIAIFIGIFCGTLIGIFSIIFLSHIIGLNVPMIVSLIPKSVTTPIGIAISEQFNGIVPVTVLAIILSGIIGAIIGPTICRIFRIRNRIAIGISLGTASHAVGTSKALELGETEGAMSSLSIGIAGMMTVFVAPLAFNIAMFVYNLIFH</sequence>
<evidence type="ECO:0000256" key="4">
    <source>
        <dbReference type="ARBA" id="ARBA00023136"/>
    </source>
</evidence>
<accession>A0A0A7G291</accession>
<dbReference type="Pfam" id="PF04172">
    <property type="entry name" value="LrgB"/>
    <property type="match status" value="1"/>
</dbReference>
<dbReference type="STRING" id="1561.NPD11_1006"/>
<dbReference type="Proteomes" id="UP000030635">
    <property type="component" value="Chromosome"/>
</dbReference>
<dbReference type="PANTHER" id="PTHR30249">
    <property type="entry name" value="PUTATIVE SEROTONIN TRANSPORTER"/>
    <property type="match status" value="1"/>
</dbReference>
<dbReference type="InterPro" id="IPR007300">
    <property type="entry name" value="CidB/LrgB"/>
</dbReference>
<dbReference type="GO" id="GO:0016020">
    <property type="term" value="C:membrane"/>
    <property type="evidence" value="ECO:0007669"/>
    <property type="project" value="UniProtKB-SubCell"/>
</dbReference>
<evidence type="ECO:0000256" key="2">
    <source>
        <dbReference type="ARBA" id="ARBA00022692"/>
    </source>
</evidence>